<sequence>MALAAKGLLCLLVVGSADAFAPVVRPSATLPGAFRVHSASTTRRLPAVGGCVAGGEVRHVLGRARMSLVSELSDAPLLTGAAFVGFNVWYLSGILQSPQPTPDPYSVISDLEVLKVTDGKPIPVSQLWGEDERAVVMLMRSFG</sequence>
<evidence type="ECO:0008006" key="3">
    <source>
        <dbReference type="Google" id="ProtNLM"/>
    </source>
</evidence>
<keyword evidence="1" id="KW-0732">Signal</keyword>
<protein>
    <recommendedName>
        <fullName evidence="3">SURF1-like protein</fullName>
    </recommendedName>
</protein>
<evidence type="ECO:0000256" key="1">
    <source>
        <dbReference type="SAM" id="SignalP"/>
    </source>
</evidence>
<gene>
    <name evidence="2" type="ORF">HTEP1355_LOCUS16532</name>
</gene>
<feature type="chain" id="PRO_5031527736" description="SURF1-like protein" evidence="1">
    <location>
        <begin position="20"/>
        <end position="143"/>
    </location>
</feature>
<dbReference type="AlphaFoldDB" id="A0A7S0W1V5"/>
<dbReference type="EMBL" id="HBFN01028645">
    <property type="protein sequence ID" value="CAD8802854.1"/>
    <property type="molecule type" value="Transcribed_RNA"/>
</dbReference>
<feature type="signal peptide" evidence="1">
    <location>
        <begin position="1"/>
        <end position="19"/>
    </location>
</feature>
<reference evidence="2" key="1">
    <citation type="submission" date="2021-01" db="EMBL/GenBank/DDBJ databases">
        <authorList>
            <person name="Corre E."/>
            <person name="Pelletier E."/>
            <person name="Niang G."/>
            <person name="Scheremetjew M."/>
            <person name="Finn R."/>
            <person name="Kale V."/>
            <person name="Holt S."/>
            <person name="Cochrane G."/>
            <person name="Meng A."/>
            <person name="Brown T."/>
            <person name="Cohen L."/>
        </authorList>
    </citation>
    <scope>NUCLEOTIDE SEQUENCE</scope>
    <source>
        <strain evidence="2">CCMP443</strain>
    </source>
</reference>
<organism evidence="2">
    <name type="scientific">Hemiselmis tepida</name>
    <dbReference type="NCBI Taxonomy" id="464990"/>
    <lineage>
        <taxon>Eukaryota</taxon>
        <taxon>Cryptophyceae</taxon>
        <taxon>Cryptomonadales</taxon>
        <taxon>Hemiselmidaceae</taxon>
        <taxon>Hemiselmis</taxon>
    </lineage>
</organism>
<proteinExistence type="predicted"/>
<accession>A0A7S0W1V5</accession>
<name>A0A7S0W1V5_9CRYP</name>
<evidence type="ECO:0000313" key="2">
    <source>
        <dbReference type="EMBL" id="CAD8802854.1"/>
    </source>
</evidence>